<evidence type="ECO:0000256" key="4">
    <source>
        <dbReference type="ARBA" id="ARBA00013030"/>
    </source>
</evidence>
<evidence type="ECO:0000256" key="7">
    <source>
        <dbReference type="ARBA" id="ARBA00022679"/>
    </source>
</evidence>
<dbReference type="RefSeq" id="XP_002736556.1">
    <property type="nucleotide sequence ID" value="XM_002736510.2"/>
</dbReference>
<dbReference type="Proteomes" id="UP000694865">
    <property type="component" value="Unplaced"/>
</dbReference>
<evidence type="ECO:0000256" key="8">
    <source>
        <dbReference type="ARBA" id="ARBA00022898"/>
    </source>
</evidence>
<evidence type="ECO:0000259" key="11">
    <source>
        <dbReference type="Pfam" id="PF00266"/>
    </source>
</evidence>
<evidence type="ECO:0000256" key="10">
    <source>
        <dbReference type="ARBA" id="ARBA00049007"/>
    </source>
</evidence>
<dbReference type="HAMAP" id="MF_00160">
    <property type="entry name" value="SerC_aminotrans_5"/>
    <property type="match status" value="1"/>
</dbReference>
<dbReference type="EC" id="2.6.1.52" evidence="4"/>
<evidence type="ECO:0000256" key="5">
    <source>
        <dbReference type="ARBA" id="ARBA00022576"/>
    </source>
</evidence>
<evidence type="ECO:0000256" key="3">
    <source>
        <dbReference type="ARBA" id="ARBA00006904"/>
    </source>
</evidence>
<dbReference type="PANTHER" id="PTHR43247:SF1">
    <property type="entry name" value="PHOSPHOSERINE AMINOTRANSFERASE"/>
    <property type="match status" value="1"/>
</dbReference>
<comment type="pathway">
    <text evidence="2">Amino-acid biosynthesis; L-serine biosynthesis; L-serine from 3-phospho-D-glycerate: step 2/3.</text>
</comment>
<keyword evidence="6" id="KW-0028">Amino-acid biosynthesis</keyword>
<evidence type="ECO:0000256" key="1">
    <source>
        <dbReference type="ARBA" id="ARBA00001933"/>
    </source>
</evidence>
<dbReference type="InterPro" id="IPR000192">
    <property type="entry name" value="Aminotrans_V_dom"/>
</dbReference>
<dbReference type="PANTHER" id="PTHR43247">
    <property type="entry name" value="PHOSPHOSERINE AMINOTRANSFERASE"/>
    <property type="match status" value="1"/>
</dbReference>
<evidence type="ECO:0000256" key="2">
    <source>
        <dbReference type="ARBA" id="ARBA00005099"/>
    </source>
</evidence>
<comment type="similarity">
    <text evidence="3">Belongs to the class-V pyridoxal-phosphate-dependent aminotransferase family. SerC subfamily.</text>
</comment>
<keyword evidence="7" id="KW-0808">Transferase</keyword>
<comment type="cofactor">
    <cofactor evidence="1">
        <name>pyridoxal 5'-phosphate</name>
        <dbReference type="ChEBI" id="CHEBI:597326"/>
    </cofactor>
</comment>
<proteinExistence type="inferred from homology"/>
<evidence type="ECO:0000313" key="12">
    <source>
        <dbReference type="Proteomes" id="UP000694865"/>
    </source>
</evidence>
<gene>
    <name evidence="13" type="primary">LOC100378872</name>
</gene>
<sequence>MSEGRVINFAAGPAKLPEAVLQRAQKEMLNYQNTGVSVMGKSLRHFPIFAINIPMNYKILFLQGGGTGLMAAVALNLMNRSESKCADYVVTGTWSAKAAKEAEKYGSVNRVLPKTSKYRSKLKLYGVIFAGAQKNIGCAGVTLAIVRDDLLGHAMPSCPAILDFKGQSDANSLYNTPPAYSIYIMGLVFEWLKEQGGSDVMDERSAIKAKSIYDVIDESNGFYCCPVDPSARSRMNIVFRVGGPDGTEELEKKFVSESTKRKMVSIKGHRSVGGMRISLYNAITLEETFSMAQFMTEFQANHQ</sequence>
<name>A0ABM0GSR7_SACKO</name>
<dbReference type="InterPro" id="IPR015421">
    <property type="entry name" value="PyrdxlP-dep_Trfase_major"/>
</dbReference>
<feature type="domain" description="Aminotransferase class V" evidence="11">
    <location>
        <begin position="7"/>
        <end position="115"/>
    </location>
</feature>
<organism evidence="12 13">
    <name type="scientific">Saccoglossus kowalevskii</name>
    <name type="common">Acorn worm</name>
    <dbReference type="NCBI Taxonomy" id="10224"/>
    <lineage>
        <taxon>Eukaryota</taxon>
        <taxon>Metazoa</taxon>
        <taxon>Hemichordata</taxon>
        <taxon>Enteropneusta</taxon>
        <taxon>Harrimaniidae</taxon>
        <taxon>Saccoglossus</taxon>
    </lineage>
</organism>
<dbReference type="InterPro" id="IPR015424">
    <property type="entry name" value="PyrdxlP-dep_Trfase"/>
</dbReference>
<evidence type="ECO:0000256" key="9">
    <source>
        <dbReference type="ARBA" id="ARBA00023299"/>
    </source>
</evidence>
<dbReference type="Pfam" id="PF00266">
    <property type="entry name" value="Aminotran_5"/>
    <property type="match status" value="2"/>
</dbReference>
<dbReference type="SUPFAM" id="SSF53383">
    <property type="entry name" value="PLP-dependent transferases"/>
    <property type="match status" value="1"/>
</dbReference>
<keyword evidence="5" id="KW-0032">Aminotransferase</keyword>
<dbReference type="Gene3D" id="3.90.1150.10">
    <property type="entry name" value="Aspartate Aminotransferase, domain 1"/>
    <property type="match status" value="1"/>
</dbReference>
<feature type="domain" description="Aminotransferase class V" evidence="11">
    <location>
        <begin position="123"/>
        <end position="287"/>
    </location>
</feature>
<accession>A0ABM0GSR7</accession>
<dbReference type="InterPro" id="IPR022278">
    <property type="entry name" value="Pser_aminoTfrase"/>
</dbReference>
<dbReference type="InterPro" id="IPR015422">
    <property type="entry name" value="PyrdxlP-dep_Trfase_small"/>
</dbReference>
<dbReference type="GeneID" id="100378872"/>
<reference evidence="13" key="1">
    <citation type="submission" date="2025-08" db="UniProtKB">
        <authorList>
            <consortium name="RefSeq"/>
        </authorList>
    </citation>
    <scope>IDENTIFICATION</scope>
    <source>
        <tissue evidence="13">Testes</tissue>
    </source>
</reference>
<keyword evidence="12" id="KW-1185">Reference proteome</keyword>
<dbReference type="Gene3D" id="3.40.640.10">
    <property type="entry name" value="Type I PLP-dependent aspartate aminotransferase-like (Major domain)"/>
    <property type="match status" value="2"/>
</dbReference>
<evidence type="ECO:0000313" key="13">
    <source>
        <dbReference type="RefSeq" id="XP_002736556.1"/>
    </source>
</evidence>
<keyword evidence="8" id="KW-0663">Pyridoxal phosphate</keyword>
<comment type="catalytic activity">
    <reaction evidence="10">
        <text>O-phospho-L-serine + 2-oxoglutarate = 3-phosphooxypyruvate + L-glutamate</text>
        <dbReference type="Rhea" id="RHEA:14329"/>
        <dbReference type="ChEBI" id="CHEBI:16810"/>
        <dbReference type="ChEBI" id="CHEBI:18110"/>
        <dbReference type="ChEBI" id="CHEBI:29985"/>
        <dbReference type="ChEBI" id="CHEBI:57524"/>
        <dbReference type="EC" id="2.6.1.52"/>
    </reaction>
</comment>
<keyword evidence="9" id="KW-0718">Serine biosynthesis</keyword>
<protein>
    <recommendedName>
        <fullName evidence="4">phosphoserine transaminase</fullName>
        <ecNumber evidence="4">2.6.1.52</ecNumber>
    </recommendedName>
</protein>
<evidence type="ECO:0000256" key="6">
    <source>
        <dbReference type="ARBA" id="ARBA00022605"/>
    </source>
</evidence>